<keyword evidence="2" id="KW-1185">Reference proteome</keyword>
<dbReference type="Proteomes" id="UP000184300">
    <property type="component" value="Unassembled WGS sequence"/>
</dbReference>
<dbReference type="AlphaFoldDB" id="A0A1L9V631"/>
<dbReference type="RefSeq" id="XP_022396066.1">
    <property type="nucleotide sequence ID" value="XM_022539472.1"/>
</dbReference>
<reference evidence="2" key="1">
    <citation type="journal article" date="2017" name="Genome Biol.">
        <title>Comparative genomics reveals high biological diversity and specific adaptations in the industrially and medically important fungal genus Aspergillus.</title>
        <authorList>
            <person name="de Vries R.P."/>
            <person name="Riley R."/>
            <person name="Wiebenga A."/>
            <person name="Aguilar-Osorio G."/>
            <person name="Amillis S."/>
            <person name="Uchima C.A."/>
            <person name="Anderluh G."/>
            <person name="Asadollahi M."/>
            <person name="Askin M."/>
            <person name="Barry K."/>
            <person name="Battaglia E."/>
            <person name="Bayram O."/>
            <person name="Benocci T."/>
            <person name="Braus-Stromeyer S.A."/>
            <person name="Caldana C."/>
            <person name="Canovas D."/>
            <person name="Cerqueira G.C."/>
            <person name="Chen F."/>
            <person name="Chen W."/>
            <person name="Choi C."/>
            <person name="Clum A."/>
            <person name="Dos Santos R.A."/>
            <person name="Damasio A.R."/>
            <person name="Diallinas G."/>
            <person name="Emri T."/>
            <person name="Fekete E."/>
            <person name="Flipphi M."/>
            <person name="Freyberg S."/>
            <person name="Gallo A."/>
            <person name="Gournas C."/>
            <person name="Habgood R."/>
            <person name="Hainaut M."/>
            <person name="Harispe M.L."/>
            <person name="Henrissat B."/>
            <person name="Hilden K.S."/>
            <person name="Hope R."/>
            <person name="Hossain A."/>
            <person name="Karabika E."/>
            <person name="Karaffa L."/>
            <person name="Karanyi Z."/>
            <person name="Krasevec N."/>
            <person name="Kuo A."/>
            <person name="Kusch H."/>
            <person name="LaButti K."/>
            <person name="Lagendijk E.L."/>
            <person name="Lapidus A."/>
            <person name="Levasseur A."/>
            <person name="Lindquist E."/>
            <person name="Lipzen A."/>
            <person name="Logrieco A.F."/>
            <person name="MacCabe A."/>
            <person name="Maekelae M.R."/>
            <person name="Malavazi I."/>
            <person name="Melin P."/>
            <person name="Meyer V."/>
            <person name="Mielnichuk N."/>
            <person name="Miskei M."/>
            <person name="Molnar A.P."/>
            <person name="Mule G."/>
            <person name="Ngan C.Y."/>
            <person name="Orejas M."/>
            <person name="Orosz E."/>
            <person name="Ouedraogo J.P."/>
            <person name="Overkamp K.M."/>
            <person name="Park H.-S."/>
            <person name="Perrone G."/>
            <person name="Piumi F."/>
            <person name="Punt P.J."/>
            <person name="Ram A.F."/>
            <person name="Ramon A."/>
            <person name="Rauscher S."/>
            <person name="Record E."/>
            <person name="Riano-Pachon D.M."/>
            <person name="Robert V."/>
            <person name="Roehrig J."/>
            <person name="Ruller R."/>
            <person name="Salamov A."/>
            <person name="Salih N.S."/>
            <person name="Samson R.A."/>
            <person name="Sandor E."/>
            <person name="Sanguinetti M."/>
            <person name="Schuetze T."/>
            <person name="Sepcic K."/>
            <person name="Shelest E."/>
            <person name="Sherlock G."/>
            <person name="Sophianopoulou V."/>
            <person name="Squina F.M."/>
            <person name="Sun H."/>
            <person name="Susca A."/>
            <person name="Todd R.B."/>
            <person name="Tsang A."/>
            <person name="Unkles S.E."/>
            <person name="van de Wiele N."/>
            <person name="van Rossen-Uffink D."/>
            <person name="Oliveira J.V."/>
            <person name="Vesth T.C."/>
            <person name="Visser J."/>
            <person name="Yu J.-H."/>
            <person name="Zhou M."/>
            <person name="Andersen M.R."/>
            <person name="Archer D.B."/>
            <person name="Baker S.E."/>
            <person name="Benoit I."/>
            <person name="Brakhage A.A."/>
            <person name="Braus G.H."/>
            <person name="Fischer R."/>
            <person name="Frisvad J.C."/>
            <person name="Goldman G.H."/>
            <person name="Houbraken J."/>
            <person name="Oakley B."/>
            <person name="Pocsi I."/>
            <person name="Scazzocchio C."/>
            <person name="Seiboth B."/>
            <person name="vanKuyk P.A."/>
            <person name="Wortman J."/>
            <person name="Dyer P.S."/>
            <person name="Grigoriev I.V."/>
        </authorList>
    </citation>
    <scope>NUCLEOTIDE SEQUENCE [LARGE SCALE GENOMIC DNA]</scope>
    <source>
        <strain evidence="2">CBS 516.65</strain>
    </source>
</reference>
<dbReference type="EMBL" id="KV878918">
    <property type="protein sequence ID" value="OJJ79368.1"/>
    <property type="molecule type" value="Genomic_DNA"/>
</dbReference>
<protein>
    <submittedName>
        <fullName evidence="1">Uncharacterized protein</fullName>
    </submittedName>
</protein>
<sequence>MATHISLPSKSVSSALQFSMRNTCKHPPSLPLIRQDRITSHRLSSFHQLLHLQGGILMRNWRIVYSFVHGDPWEKRAIVQDDQLLPVVNKKNTIGPNGIELRDFFLQRLEAVVSDASKSM</sequence>
<organism evidence="1 2">
    <name type="scientific">Aspergillus glaucus CBS 516.65</name>
    <dbReference type="NCBI Taxonomy" id="1160497"/>
    <lineage>
        <taxon>Eukaryota</taxon>
        <taxon>Fungi</taxon>
        <taxon>Dikarya</taxon>
        <taxon>Ascomycota</taxon>
        <taxon>Pezizomycotina</taxon>
        <taxon>Eurotiomycetes</taxon>
        <taxon>Eurotiomycetidae</taxon>
        <taxon>Eurotiales</taxon>
        <taxon>Aspergillaceae</taxon>
        <taxon>Aspergillus</taxon>
        <taxon>Aspergillus subgen. Aspergillus</taxon>
    </lineage>
</organism>
<proteinExistence type="predicted"/>
<dbReference type="GeneID" id="34455733"/>
<name>A0A1L9V631_ASPGL</name>
<evidence type="ECO:0000313" key="1">
    <source>
        <dbReference type="EMBL" id="OJJ79368.1"/>
    </source>
</evidence>
<gene>
    <name evidence="1" type="ORF">ASPGLDRAFT_1045499</name>
</gene>
<dbReference type="VEuPathDB" id="FungiDB:ASPGLDRAFT_1045499"/>
<evidence type="ECO:0000313" key="2">
    <source>
        <dbReference type="Proteomes" id="UP000184300"/>
    </source>
</evidence>
<accession>A0A1L9V631</accession>
<dbReference type="STRING" id="1160497.A0A1L9V631"/>